<organism evidence="2 3">
    <name type="scientific">Rangifer tarandus platyrhynchus</name>
    <name type="common">Svalbard reindeer</name>
    <dbReference type="NCBI Taxonomy" id="3082113"/>
    <lineage>
        <taxon>Eukaryota</taxon>
        <taxon>Metazoa</taxon>
        <taxon>Chordata</taxon>
        <taxon>Craniata</taxon>
        <taxon>Vertebrata</taxon>
        <taxon>Euteleostomi</taxon>
        <taxon>Mammalia</taxon>
        <taxon>Eutheria</taxon>
        <taxon>Laurasiatheria</taxon>
        <taxon>Artiodactyla</taxon>
        <taxon>Ruminantia</taxon>
        <taxon>Pecora</taxon>
        <taxon>Cervidae</taxon>
        <taxon>Odocoileinae</taxon>
        <taxon>Rangifer</taxon>
    </lineage>
</organism>
<protein>
    <submittedName>
        <fullName evidence="2">Uncharacterized protein</fullName>
    </submittedName>
</protein>
<evidence type="ECO:0000256" key="1">
    <source>
        <dbReference type="SAM" id="MobiDB-lite"/>
    </source>
</evidence>
<reference evidence="2" key="1">
    <citation type="submission" date="2023-04" db="EMBL/GenBank/DDBJ databases">
        <authorList>
            <consortium name="ELIXIR-Norway"/>
        </authorList>
    </citation>
    <scope>NUCLEOTIDE SEQUENCE [LARGE SCALE GENOMIC DNA]</scope>
</reference>
<feature type="region of interest" description="Disordered" evidence="1">
    <location>
        <begin position="1"/>
        <end position="98"/>
    </location>
</feature>
<keyword evidence="3" id="KW-1185">Reference proteome</keyword>
<dbReference type="EMBL" id="OX459956">
    <property type="protein sequence ID" value="CAI9162043.1"/>
    <property type="molecule type" value="Genomic_DNA"/>
</dbReference>
<feature type="compositionally biased region" description="Low complexity" evidence="1">
    <location>
        <begin position="85"/>
        <end position="96"/>
    </location>
</feature>
<evidence type="ECO:0000313" key="2">
    <source>
        <dbReference type="EMBL" id="CAI9162043.1"/>
    </source>
</evidence>
<name>A0ABN8YKU1_RANTA</name>
<gene>
    <name evidence="2" type="ORF">MRATA1EN1_LOCUS11005</name>
</gene>
<feature type="compositionally biased region" description="Low complexity" evidence="1">
    <location>
        <begin position="7"/>
        <end position="22"/>
    </location>
</feature>
<feature type="region of interest" description="Disordered" evidence="1">
    <location>
        <begin position="117"/>
        <end position="235"/>
    </location>
</feature>
<evidence type="ECO:0000313" key="3">
    <source>
        <dbReference type="Proteomes" id="UP001176941"/>
    </source>
</evidence>
<accession>A0ABN8YKU1</accession>
<feature type="compositionally biased region" description="Gly residues" evidence="1">
    <location>
        <begin position="38"/>
        <end position="51"/>
    </location>
</feature>
<proteinExistence type="predicted"/>
<dbReference type="Proteomes" id="UP001176941">
    <property type="component" value="Chromosome 20"/>
</dbReference>
<sequence>MGIPNNVPASVLSALPPSSLPLRNPCDSRMVPSSPAELGGGRSPAGAGGGVPPTPHKHTAAPPPGSTLAACLALPQERESPRAPAPAATAGPRLAGSASEVDLESLFRCLAPRGTFSCSSPGTRSRARRQEGGGTGVCAAESGVAVERGSEVSSPHMSRAVPRAGELRVDGQPDSVEGGGAGEGGTSQSHLLAGETEAGSGRVPESGKPGAAPWTGREKLTHRPSRLQLANKASP</sequence>